<accession>A0ABT0RNQ9</accession>
<reference evidence="1" key="1">
    <citation type="submission" date="2022-05" db="EMBL/GenBank/DDBJ databases">
        <authorList>
            <person name="Jo J.-H."/>
            <person name="Im W.-T."/>
        </authorList>
    </citation>
    <scope>NUCLEOTIDE SEQUENCE</scope>
    <source>
        <strain evidence="1">SE158</strain>
    </source>
</reference>
<dbReference type="RefSeq" id="WP_249848712.1">
    <property type="nucleotide sequence ID" value="NZ_JAMGBD010000002.1"/>
</dbReference>
<gene>
    <name evidence="1" type="ORF">LZ536_10330</name>
</gene>
<keyword evidence="2" id="KW-1185">Reference proteome</keyword>
<sequence length="201" mass="22582">MGKIVLDIVTLLRYFHEQSENGFSEPLRRNPGGFSFAGRAIGMAKADGLVLEGGSRKRKVRASCRSWTKAKEGAFLRALAECCNVKLAAKTAKVSTSSVYDRRSKHASFRAAWDNALATGYAQLELMLLERSLHGVEKIVVARDGTKTMMREYSDRVALALLRMHRDTAKLSDETVDDIEYEEAKDRIVARLDRLRERDEA</sequence>
<dbReference type="Proteomes" id="UP001165363">
    <property type="component" value="Unassembled WGS sequence"/>
</dbReference>
<proteinExistence type="predicted"/>
<comment type="caution">
    <text evidence="1">The sequence shown here is derived from an EMBL/GenBank/DDBJ whole genome shotgun (WGS) entry which is preliminary data.</text>
</comment>
<evidence type="ECO:0000313" key="1">
    <source>
        <dbReference type="EMBL" id="MCL6684294.1"/>
    </source>
</evidence>
<evidence type="ECO:0000313" key="2">
    <source>
        <dbReference type="Proteomes" id="UP001165363"/>
    </source>
</evidence>
<name>A0ABT0RNQ9_9SPHN</name>
<organism evidence="1 2">
    <name type="scientific">Sphingomonas alba</name>
    <dbReference type="NCBI Taxonomy" id="2908208"/>
    <lineage>
        <taxon>Bacteria</taxon>
        <taxon>Pseudomonadati</taxon>
        <taxon>Pseudomonadota</taxon>
        <taxon>Alphaproteobacteria</taxon>
        <taxon>Sphingomonadales</taxon>
        <taxon>Sphingomonadaceae</taxon>
        <taxon>Sphingomonas</taxon>
    </lineage>
</organism>
<dbReference type="EMBL" id="JAMGBD010000002">
    <property type="protein sequence ID" value="MCL6684294.1"/>
    <property type="molecule type" value="Genomic_DNA"/>
</dbReference>
<protein>
    <submittedName>
        <fullName evidence="1">Uncharacterized protein</fullName>
    </submittedName>
</protein>